<evidence type="ECO:0000256" key="1">
    <source>
        <dbReference type="SAM" id="Phobius"/>
    </source>
</evidence>
<feature type="transmembrane region" description="Helical" evidence="1">
    <location>
        <begin position="7"/>
        <end position="30"/>
    </location>
</feature>
<evidence type="ECO:0000313" key="2">
    <source>
        <dbReference type="EMBL" id="QJQ40020.1"/>
    </source>
</evidence>
<dbReference type="Proteomes" id="UP000503581">
    <property type="component" value="Genome"/>
</dbReference>
<keyword evidence="1" id="KW-0812">Transmembrane</keyword>
<accession>A0A6M4BBV7</accession>
<protein>
    <submittedName>
        <fullName evidence="2">Uncharacterized protein</fullName>
    </submittedName>
</protein>
<evidence type="ECO:0000313" key="3">
    <source>
        <dbReference type="Proteomes" id="UP000503581"/>
    </source>
</evidence>
<organism evidence="2 3">
    <name type="scientific">Salmonella phage vB_SenM-1</name>
    <dbReference type="NCBI Taxonomy" id="2732255"/>
    <lineage>
        <taxon>Viruses</taxon>
        <taxon>Duplodnaviria</taxon>
        <taxon>Heunggongvirae</taxon>
        <taxon>Uroviricota</taxon>
        <taxon>Caudoviricetes</taxon>
        <taxon>Rosemountvirus</taxon>
        <taxon>Rosemountvirus SE13</taxon>
    </lineage>
</organism>
<reference evidence="3" key="1">
    <citation type="submission" date="2020-02" db="EMBL/GenBank/DDBJ databases">
        <title>A series of three bacteriophages infecting Salmonella enterica strains and being potentially suitable for phage therapy.</title>
        <authorList>
            <person name="Kosznik-Kwasnicka K."/>
            <person name="Cieminska K."/>
            <person name="Grabski M."/>
            <person name="Grabowski L."/>
            <person name="Jurczak-Kurek A."/>
            <person name="Wegrzyn G."/>
            <person name="Wegrzyn A."/>
        </authorList>
    </citation>
    <scope>NUCLEOTIDE SEQUENCE [LARGE SCALE GENOMIC DNA]</scope>
</reference>
<name>A0A6M4BBV7_9CAUD</name>
<sequence>MKIAHLILDAILVGCMVYGLYLATMIVHYITGN</sequence>
<dbReference type="EMBL" id="MT012730">
    <property type="protein sequence ID" value="QJQ40020.1"/>
    <property type="molecule type" value="Genomic_DNA"/>
</dbReference>
<keyword evidence="1" id="KW-0472">Membrane</keyword>
<keyword evidence="1" id="KW-1133">Transmembrane helix</keyword>
<proteinExistence type="predicted"/>
<gene>
    <name evidence="2" type="ORF">vBSenM1_20</name>
</gene>